<name>A0A5M3PY67_9GAMM</name>
<evidence type="ECO:0000313" key="2">
    <source>
        <dbReference type="Proteomes" id="UP000387223"/>
    </source>
</evidence>
<organism evidence="1 2">
    <name type="scientific">Marinobacter salsuginis</name>
    <dbReference type="NCBI Taxonomy" id="418719"/>
    <lineage>
        <taxon>Bacteria</taxon>
        <taxon>Pseudomonadati</taxon>
        <taxon>Pseudomonadota</taxon>
        <taxon>Gammaproteobacteria</taxon>
        <taxon>Pseudomonadales</taxon>
        <taxon>Marinobacteraceae</taxon>
        <taxon>Marinobacter</taxon>
    </lineage>
</organism>
<evidence type="ECO:0000313" key="1">
    <source>
        <dbReference type="EMBL" id="GBO87813.1"/>
    </source>
</evidence>
<gene>
    <name evidence="1" type="ORF">MSSD14B_14810</name>
</gene>
<sequence length="146" mass="16684">MMNFEIGRSNDFVVEHCYSCAIPGYLIVSPLAAVKSLDALPKRSAESLGPLLTNVTSLVRQIVRPERIYCAQFGEEQSQLHFHIFPRGAALTEEYLKAFPQHASQIRGPIVLDWARDRYRSLPEEVYERVTGILTQLHEAWERQQA</sequence>
<accession>A0A5M3PY67</accession>
<dbReference type="EMBL" id="BGZI01000006">
    <property type="protein sequence ID" value="GBO87813.1"/>
    <property type="molecule type" value="Genomic_DNA"/>
</dbReference>
<dbReference type="Gene3D" id="3.30.428.10">
    <property type="entry name" value="HIT-like"/>
    <property type="match status" value="1"/>
</dbReference>
<evidence type="ECO:0008006" key="3">
    <source>
        <dbReference type="Google" id="ProtNLM"/>
    </source>
</evidence>
<comment type="caution">
    <text evidence="1">The sequence shown here is derived from an EMBL/GenBank/DDBJ whole genome shotgun (WGS) entry which is preliminary data.</text>
</comment>
<dbReference type="Proteomes" id="UP000387223">
    <property type="component" value="Unassembled WGS sequence"/>
</dbReference>
<proteinExistence type="predicted"/>
<protein>
    <recommendedName>
        <fullName evidence="3">HIT domain-containing protein</fullName>
    </recommendedName>
</protein>
<dbReference type="SUPFAM" id="SSF54197">
    <property type="entry name" value="HIT-like"/>
    <property type="match status" value="1"/>
</dbReference>
<dbReference type="AlphaFoldDB" id="A0A5M3PY67"/>
<dbReference type="InterPro" id="IPR036265">
    <property type="entry name" value="HIT-like_sf"/>
</dbReference>
<reference evidence="1 2" key="1">
    <citation type="journal article" date="2019" name="J. Gen. Appl. Microbiol.">
        <title>Aerobic degradation of cis-dichloroethene by the marine bacterium Marinobacter salsuginis strain 5N-3.</title>
        <authorList>
            <person name="Inoue Y."/>
            <person name="Fukunaga Y."/>
            <person name="Katsumata H."/>
            <person name="Ohji S."/>
            <person name="Hosoyama A."/>
            <person name="Mori K."/>
            <person name="Ando K."/>
        </authorList>
    </citation>
    <scope>NUCLEOTIDE SEQUENCE [LARGE SCALE GENOMIC DNA]</scope>
    <source>
        <strain evidence="1 2">NBRC 109114</strain>
    </source>
</reference>